<feature type="transmembrane region" description="Helical" evidence="2">
    <location>
        <begin position="30"/>
        <end position="53"/>
    </location>
</feature>
<gene>
    <name evidence="3" type="ORF">DCO16_06340</name>
</gene>
<protein>
    <recommendedName>
        <fullName evidence="5">DUF4407 domain-containing protein</fullName>
    </recommendedName>
</protein>
<accession>A0A6M9PT99</accession>
<keyword evidence="2" id="KW-1133">Transmembrane helix</keyword>
<reference evidence="3 4" key="1">
    <citation type="submission" date="2018-04" db="EMBL/GenBank/DDBJ databases">
        <title>Polynucleobacter sp. LimPoW16 genome.</title>
        <authorList>
            <person name="Hahn M.W."/>
        </authorList>
    </citation>
    <scope>NUCLEOTIDE SEQUENCE [LARGE SCALE GENOMIC DNA]</scope>
    <source>
        <strain evidence="3 4">LimPoW16</strain>
    </source>
</reference>
<dbReference type="RefSeq" id="WP_173942872.1">
    <property type="nucleotide sequence ID" value="NZ_CBCSCD010000001.1"/>
</dbReference>
<proteinExistence type="predicted"/>
<dbReference type="Proteomes" id="UP000500806">
    <property type="component" value="Chromosome"/>
</dbReference>
<evidence type="ECO:0000256" key="1">
    <source>
        <dbReference type="SAM" id="Coils"/>
    </source>
</evidence>
<feature type="transmembrane region" description="Helical" evidence="2">
    <location>
        <begin position="59"/>
        <end position="79"/>
    </location>
</feature>
<keyword evidence="2" id="KW-0472">Membrane</keyword>
<dbReference type="KEGG" id="pani:DCO16_06340"/>
<organism evidence="3 4">
    <name type="scientific">Polynucleobacter antarcticus</name>
    <dbReference type="NCBI Taxonomy" id="1743162"/>
    <lineage>
        <taxon>Bacteria</taxon>
        <taxon>Pseudomonadati</taxon>
        <taxon>Pseudomonadota</taxon>
        <taxon>Betaproteobacteria</taxon>
        <taxon>Burkholderiales</taxon>
        <taxon>Burkholderiaceae</taxon>
        <taxon>Polynucleobacter</taxon>
    </lineage>
</organism>
<name>A0A6M9PT99_9BURK</name>
<dbReference type="Pfam" id="PF14362">
    <property type="entry name" value="DUF4407"/>
    <property type="match status" value="1"/>
</dbReference>
<sequence length="489" mass="54726">MTIRQQLVFLTGHRIAANATAEEVGSLSKIGVAIAFASFLAALQFGIAGWFLAMDLHTSLQILMACTFAMIGAGIVLVLDRNFIYLADTRYETDKKLTYVYLGIRIFLITVIGSLSSQFTMPLFLKSELAIHAQDMKNGRYSDAKERYQEKHELKDKANNVTSLEQRETRLKKEIQVLTPEIIRQRNQVNYCFADYNRKTRTTFAPDLDENEILNLYAKDKRECERIDGAYRAAYRAYVNPREAELAQMGAAITTAQAEVESAKKEIVVDLNKSSQIDEAYINVASADVLSSLVTHSPGVFFKYLLITLLQLCLELMPILLKLQAGQSGLGHRMALFAYETKTKTFAQMNQSSSKRIASEAELELAQHEKEMVRKRQYSTEQEYESKIGYQKVAQDLEKEKLKAELEELKRKNSTYGRMQQQFSNGFNQASTQFVNRVVTPATAMASKPFSASVQSANETSSAPTHTTKVVDLGGNYGMGFDGGAKAAS</sequence>
<evidence type="ECO:0000256" key="2">
    <source>
        <dbReference type="SAM" id="Phobius"/>
    </source>
</evidence>
<dbReference type="AlphaFoldDB" id="A0A6M9PT99"/>
<dbReference type="InterPro" id="IPR025519">
    <property type="entry name" value="DUF4407"/>
</dbReference>
<dbReference type="EMBL" id="CP028941">
    <property type="protein sequence ID" value="QKM62708.1"/>
    <property type="molecule type" value="Genomic_DNA"/>
</dbReference>
<feature type="coiled-coil region" evidence="1">
    <location>
        <begin position="358"/>
        <end position="419"/>
    </location>
</feature>
<keyword evidence="2" id="KW-0812">Transmembrane</keyword>
<keyword evidence="4" id="KW-1185">Reference proteome</keyword>
<keyword evidence="1" id="KW-0175">Coiled coil</keyword>
<feature type="transmembrane region" description="Helical" evidence="2">
    <location>
        <begin position="99"/>
        <end position="119"/>
    </location>
</feature>
<evidence type="ECO:0000313" key="3">
    <source>
        <dbReference type="EMBL" id="QKM62708.1"/>
    </source>
</evidence>
<evidence type="ECO:0008006" key="5">
    <source>
        <dbReference type="Google" id="ProtNLM"/>
    </source>
</evidence>
<evidence type="ECO:0000313" key="4">
    <source>
        <dbReference type="Proteomes" id="UP000500806"/>
    </source>
</evidence>